<dbReference type="InterPro" id="IPR042080">
    <property type="entry name" value="RNA_2'-PTrans_N"/>
</dbReference>
<dbReference type="SMART" id="SM00506">
    <property type="entry name" value="A1pp"/>
    <property type="match status" value="1"/>
</dbReference>
<organism evidence="7 8">
    <name type="scientific">Flavobacterium pectinovorum</name>
    <dbReference type="NCBI Taxonomy" id="29533"/>
    <lineage>
        <taxon>Bacteria</taxon>
        <taxon>Pseudomonadati</taxon>
        <taxon>Bacteroidota</taxon>
        <taxon>Flavobacteriia</taxon>
        <taxon>Flavobacteriales</taxon>
        <taxon>Flavobacteriaceae</taxon>
        <taxon>Flavobacterium</taxon>
    </lineage>
</organism>
<dbReference type="PROSITE" id="PS51154">
    <property type="entry name" value="MACRO"/>
    <property type="match status" value="1"/>
</dbReference>
<keyword evidence="8" id="KW-1185">Reference proteome</keyword>
<evidence type="ECO:0000259" key="6">
    <source>
        <dbReference type="PROSITE" id="PS51154"/>
    </source>
</evidence>
<dbReference type="EMBL" id="FRBX01000006">
    <property type="protein sequence ID" value="SHN06269.1"/>
    <property type="molecule type" value="Genomic_DNA"/>
</dbReference>
<dbReference type="Gene3D" id="3.40.220.10">
    <property type="entry name" value="Leucine Aminopeptidase, subunit E, domain 1"/>
    <property type="match status" value="1"/>
</dbReference>
<dbReference type="SUPFAM" id="SSF52949">
    <property type="entry name" value="Macro domain-like"/>
    <property type="match status" value="1"/>
</dbReference>
<evidence type="ECO:0000256" key="2">
    <source>
        <dbReference type="ARBA" id="ARBA00022679"/>
    </source>
</evidence>
<protein>
    <recommendedName>
        <fullName evidence="5">Probable RNA 2'-phosphotransferase</fullName>
        <ecNumber evidence="5">2.7.1.-</ecNumber>
    </recommendedName>
</protein>
<reference evidence="7 8" key="1">
    <citation type="submission" date="2016-11" db="EMBL/GenBank/DDBJ databases">
        <authorList>
            <person name="Varghese N."/>
            <person name="Submissions S."/>
        </authorList>
    </citation>
    <scope>NUCLEOTIDE SEQUENCE [LARGE SCALE GENOMIC DNA]</scope>
    <source>
        <strain evidence="7 8">DSM 6368</strain>
    </source>
</reference>
<dbReference type="InterPro" id="IPR002745">
    <property type="entry name" value="Ptrans_KptA/Tpt1"/>
</dbReference>
<dbReference type="InterPro" id="IPR043472">
    <property type="entry name" value="Macro_dom-like"/>
</dbReference>
<dbReference type="Gene3D" id="3.20.170.30">
    <property type="match status" value="1"/>
</dbReference>
<evidence type="ECO:0000256" key="5">
    <source>
        <dbReference type="HAMAP-Rule" id="MF_00299"/>
    </source>
</evidence>
<accession>A0ABY1J7R4</accession>
<dbReference type="InterPro" id="IPR022928">
    <property type="entry name" value="RNA_2'-PTrans_KptA"/>
</dbReference>
<proteinExistence type="inferred from homology"/>
<feature type="domain" description="Macro" evidence="6">
    <location>
        <begin position="164"/>
        <end position="350"/>
    </location>
</feature>
<dbReference type="InterPro" id="IPR002589">
    <property type="entry name" value="Macro_dom"/>
</dbReference>
<dbReference type="PANTHER" id="PTHR12684:SF2">
    <property type="entry name" value="TRNA 2'-PHOSPHOTRANSFERASE 1"/>
    <property type="match status" value="1"/>
</dbReference>
<name>A0ABY1J7R4_9FLAO</name>
<comment type="similarity">
    <text evidence="1 5">Belongs to the KptA/TPT1 family.</text>
</comment>
<comment type="function">
    <text evidence="4 5">Removes the 2'-phosphate from RNA via an intermediate in which the phosphate is ADP-ribosylated by NAD followed by a presumed transesterification to release the RNA and generate ADP-ribose 1''-2''-cyclic phosphate (APPR&gt;P). May function as an ADP-ribosylase.</text>
</comment>
<evidence type="ECO:0000256" key="3">
    <source>
        <dbReference type="ARBA" id="ARBA00023027"/>
    </source>
</evidence>
<dbReference type="Proteomes" id="UP000184216">
    <property type="component" value="Unassembled WGS sequence"/>
</dbReference>
<dbReference type="Pfam" id="PF01885">
    <property type="entry name" value="PTS_2-RNA"/>
    <property type="match status" value="1"/>
</dbReference>
<dbReference type="EC" id="2.7.1.-" evidence="5"/>
<dbReference type="NCBIfam" id="NF002014">
    <property type="entry name" value="PRK00819.1-4"/>
    <property type="match status" value="1"/>
</dbReference>
<keyword evidence="3 5" id="KW-0520">NAD</keyword>
<dbReference type="Pfam" id="PF01661">
    <property type="entry name" value="Macro"/>
    <property type="match status" value="1"/>
</dbReference>
<gene>
    <name evidence="5" type="primary">kptA</name>
    <name evidence="7" type="ORF">SAMN05444387_3911</name>
</gene>
<dbReference type="SUPFAM" id="SSF56399">
    <property type="entry name" value="ADP-ribosylation"/>
    <property type="match status" value="1"/>
</dbReference>
<keyword evidence="2 5" id="KW-0808">Transferase</keyword>
<dbReference type="Gene3D" id="1.10.10.970">
    <property type="entry name" value="RNA 2'-phosphotransferase, Tpt1/KptA family, N-terminal domain"/>
    <property type="match status" value="1"/>
</dbReference>
<evidence type="ECO:0000313" key="7">
    <source>
        <dbReference type="EMBL" id="SHN06269.1"/>
    </source>
</evidence>
<dbReference type="InterPro" id="IPR042081">
    <property type="entry name" value="RNA_2'-PTrans_C"/>
</dbReference>
<evidence type="ECO:0000313" key="8">
    <source>
        <dbReference type="Proteomes" id="UP000184216"/>
    </source>
</evidence>
<dbReference type="PANTHER" id="PTHR12684">
    <property type="entry name" value="PUTATIVE PHOSPHOTRANSFERASE"/>
    <property type="match status" value="1"/>
</dbReference>
<evidence type="ECO:0000256" key="1">
    <source>
        <dbReference type="ARBA" id="ARBA00009836"/>
    </source>
</evidence>
<dbReference type="HAMAP" id="MF_00299">
    <property type="entry name" value="KptA"/>
    <property type="match status" value="1"/>
</dbReference>
<comment type="caution">
    <text evidence="7">The sequence shown here is derived from an EMBL/GenBank/DDBJ whole genome shotgun (WGS) entry which is preliminary data.</text>
</comment>
<sequence length="350" mass="39802">MNEKITKDVSKFLSLILRHSPEKIGLKLDENGWADVEELITKCNKKGKTLNSELLDYVVENNDKKRFAFNEDKSKIRASQGHSISVELNLNETEPSEYLYHGTVAKFLESIKKEGLQKMSRQHVHLSKDRETAIKVGSRRGVAQILTVRSGDMHKDGFKFYLSENNVWLTDEVPANLSIIKGDITKIKSDAVVSPANSFGFMDGGLDWHLSERFGWHLQDELQVKIAQLDERELLIGRSITLETGDSEVPFLISAPTMRVPMSFNIATSVNAFLAMKAILIACINNPKIETVTIPGLCTGCGRMPFHIASNQMFLAYDEIINRNYREYKTFGDTQKYQYRLNEKGLIWDY</sequence>
<evidence type="ECO:0000256" key="4">
    <source>
        <dbReference type="ARBA" id="ARBA00025212"/>
    </source>
</evidence>